<keyword evidence="6 19" id="KW-0732">Signal</keyword>
<dbReference type="OrthoDB" id="4062651at2759"/>
<comment type="catalytic activity">
    <reaction evidence="16">
        <text>L-seryl-[protein] + ATP = O-phospho-L-seryl-[protein] + ADP + H(+)</text>
        <dbReference type="Rhea" id="RHEA:17989"/>
        <dbReference type="Rhea" id="RHEA-COMP:9863"/>
        <dbReference type="Rhea" id="RHEA-COMP:11604"/>
        <dbReference type="ChEBI" id="CHEBI:15378"/>
        <dbReference type="ChEBI" id="CHEBI:29999"/>
        <dbReference type="ChEBI" id="CHEBI:30616"/>
        <dbReference type="ChEBI" id="CHEBI:83421"/>
        <dbReference type="ChEBI" id="CHEBI:456216"/>
        <dbReference type="EC" id="2.7.11.1"/>
    </reaction>
</comment>
<dbReference type="PROSITE" id="PS50011">
    <property type="entry name" value="PROTEIN_KINASE_DOM"/>
    <property type="match status" value="2"/>
</dbReference>
<dbReference type="Gene3D" id="3.30.430.20">
    <property type="entry name" value="Gnk2 domain, C-X8-C-X2-C motif"/>
    <property type="match status" value="2"/>
</dbReference>
<feature type="domain" description="Protein kinase" evidence="20">
    <location>
        <begin position="338"/>
        <end position="618"/>
    </location>
</feature>
<dbReference type="PROSITE" id="PS00107">
    <property type="entry name" value="PROTEIN_KINASE_ATP"/>
    <property type="match status" value="1"/>
</dbReference>
<sequence>MLLALAILLSLPAPSAADRWFCGDAGGTYKQNSTYMSNLRSLAGALIGDAARLHSATGDSGEGLDRVYGAVLCRGDFTGPDCASRLREAFGAIAGDAACRSAPCALHRDVAIYTELFQLRFSDKDFLSGFSNAPEWVDITNPGTVPHAAAAQFNELVTKLLSALADTAASQPNRCAAGEAPWSWSQAKERTVYGMAQCTRDMQPERCRSCLDGIIAERRQMIGAGKMGGAVFGKRCNLRYEIDLQFFNTTGNSEVLSLRKTKDHAFLIIATVYSAAVLCTRLFFWLLSIRRKQKRRKINSTEQLENFEEVLTLWRTEDAGLEFTLYDISQIADATDNFSPNNILGEGGFGPVYKGVFPDGQVAAIKRLSARSRQGLVEFKNEIQVIAKLQHKNLVRLLGCCIHDEEKMLIYEYLTNKSLDHFIFGTRASLKWKTRIRIIEGIAQGLLYLHNHSRLRIIHRDLKASNILLDSELNPKISDFGMARIFPSDATQATASRIVGTYSIKQHNNIPHRQAWGLWKDRRWNEVFDPSSGGEYEPQKLKKCLTVALMCVQEKATNRPTMPDVVAMLNSDGITLPEPGQPAYTYVTLDVSVNINVLCSRNDITISTANGRYPLPQLPGTISCLDIQWCHLGEAIFGAPCTLRYETDLQLLTDTGKTLSLNMSGKEQAILKLRRLSVVIQSVINLWRMEGGNLEFSQYDYSQLKEATDNFSDHNKLGQGGFGLVYKGRLSNGLNIAVKRLENCSLQGLLEFQSESQLIAKLQHKNLVKLLVCQHVLIDYTCSADNVKGQQLNWSKLLHIIDGIAQGLLYLHNYSRLCVVHRDLKASNILLDSEMNPKISDFGMARIFCSNMTESYTTRIAWKLWSDGKWGELIYSSPDIGHQEIERCIHVALLCVQERAEHRPDMEYVVTMLNNKDVSLPRPMQPAYFHVNPSKEEVSSCSITMSITLERTIRGLTEANLGSPFLAWVATRAVRKPERFTASRLPPAVMGMVLRDFAGNRRMDTGAPRRPIAARRQFRRPLDP</sequence>
<feature type="binding site" evidence="17">
    <location>
        <position position="739"/>
    </location>
    <ligand>
        <name>ATP</name>
        <dbReference type="ChEBI" id="CHEBI:30616"/>
    </ligand>
</feature>
<evidence type="ECO:0000256" key="14">
    <source>
        <dbReference type="ARBA" id="ARBA00023180"/>
    </source>
</evidence>
<dbReference type="Gramene" id="TVU38648">
    <property type="protein sequence ID" value="TVU38648"/>
    <property type="gene ID" value="EJB05_12032"/>
</dbReference>
<keyword evidence="9" id="KW-0418">Kinase</keyword>
<dbReference type="EMBL" id="RWGY01000007">
    <property type="protein sequence ID" value="TVU38648.1"/>
    <property type="molecule type" value="Genomic_DNA"/>
</dbReference>
<feature type="region of interest" description="Disordered" evidence="18">
    <location>
        <begin position="1001"/>
        <end position="1024"/>
    </location>
</feature>
<dbReference type="GO" id="GO:0005524">
    <property type="term" value="F:ATP binding"/>
    <property type="evidence" value="ECO:0007669"/>
    <property type="project" value="UniProtKB-UniRule"/>
</dbReference>
<evidence type="ECO:0000256" key="12">
    <source>
        <dbReference type="ARBA" id="ARBA00023136"/>
    </source>
</evidence>
<feature type="domain" description="Protein kinase" evidence="20">
    <location>
        <begin position="711"/>
        <end position="1024"/>
    </location>
</feature>
<keyword evidence="23" id="KW-1185">Reference proteome</keyword>
<evidence type="ECO:0000313" key="23">
    <source>
        <dbReference type="Proteomes" id="UP000324897"/>
    </source>
</evidence>
<dbReference type="SMART" id="SM00220">
    <property type="entry name" value="S_TKc"/>
    <property type="match status" value="1"/>
</dbReference>
<dbReference type="InterPro" id="IPR001245">
    <property type="entry name" value="Ser-Thr/Tyr_kinase_cat_dom"/>
</dbReference>
<keyword evidence="10 17" id="KW-0067">ATP-binding</keyword>
<evidence type="ECO:0000256" key="18">
    <source>
        <dbReference type="SAM" id="MobiDB-lite"/>
    </source>
</evidence>
<evidence type="ECO:0000256" key="6">
    <source>
        <dbReference type="ARBA" id="ARBA00022729"/>
    </source>
</evidence>
<evidence type="ECO:0000256" key="5">
    <source>
        <dbReference type="ARBA" id="ARBA00022692"/>
    </source>
</evidence>
<comment type="caution">
    <text evidence="22">The sequence shown here is derived from an EMBL/GenBank/DDBJ whole genome shotgun (WGS) entry which is preliminary data.</text>
</comment>
<dbReference type="GO" id="GO:0004674">
    <property type="term" value="F:protein serine/threonine kinase activity"/>
    <property type="evidence" value="ECO:0007669"/>
    <property type="project" value="UniProtKB-KW"/>
</dbReference>
<evidence type="ECO:0000256" key="9">
    <source>
        <dbReference type="ARBA" id="ARBA00022777"/>
    </source>
</evidence>
<organism evidence="22 23">
    <name type="scientific">Eragrostis curvula</name>
    <name type="common">weeping love grass</name>
    <dbReference type="NCBI Taxonomy" id="38414"/>
    <lineage>
        <taxon>Eukaryota</taxon>
        <taxon>Viridiplantae</taxon>
        <taxon>Streptophyta</taxon>
        <taxon>Embryophyta</taxon>
        <taxon>Tracheophyta</taxon>
        <taxon>Spermatophyta</taxon>
        <taxon>Magnoliopsida</taxon>
        <taxon>Liliopsida</taxon>
        <taxon>Poales</taxon>
        <taxon>Poaceae</taxon>
        <taxon>PACMAD clade</taxon>
        <taxon>Chloridoideae</taxon>
        <taxon>Eragrostideae</taxon>
        <taxon>Eragrostidinae</taxon>
        <taxon>Eragrostis</taxon>
    </lineage>
</organism>
<evidence type="ECO:0000256" key="8">
    <source>
        <dbReference type="ARBA" id="ARBA00022741"/>
    </source>
</evidence>
<dbReference type="InterPro" id="IPR000719">
    <property type="entry name" value="Prot_kinase_dom"/>
</dbReference>
<dbReference type="Gene3D" id="1.10.510.10">
    <property type="entry name" value="Transferase(Phosphotransferase) domain 1"/>
    <property type="match status" value="3"/>
</dbReference>
<feature type="chain" id="PRO_5023859786" description="non-specific serine/threonine protein kinase" evidence="19">
    <location>
        <begin position="18"/>
        <end position="1024"/>
    </location>
</feature>
<keyword evidence="11" id="KW-1133">Transmembrane helix</keyword>
<keyword evidence="5" id="KW-0812">Transmembrane</keyword>
<keyword evidence="8 17" id="KW-0547">Nucleotide-binding</keyword>
<evidence type="ECO:0000256" key="1">
    <source>
        <dbReference type="ARBA" id="ARBA00004167"/>
    </source>
</evidence>
<keyword evidence="7" id="KW-0677">Repeat</keyword>
<gene>
    <name evidence="22" type="ORF">EJB05_12032</name>
</gene>
<evidence type="ECO:0000259" key="21">
    <source>
        <dbReference type="PROSITE" id="PS51473"/>
    </source>
</evidence>
<keyword evidence="12" id="KW-0472">Membrane</keyword>
<proteinExistence type="predicted"/>
<dbReference type="FunFam" id="3.30.200.20:FF:000195">
    <property type="entry name" value="G-type lectin S-receptor-like serine/threonine-protein kinase"/>
    <property type="match status" value="1"/>
</dbReference>
<dbReference type="AlphaFoldDB" id="A0A5J9VS38"/>
<dbReference type="FunFam" id="1.10.510.10:FF:001023">
    <property type="entry name" value="Os07g0541700 protein"/>
    <property type="match status" value="2"/>
</dbReference>
<evidence type="ECO:0000259" key="20">
    <source>
        <dbReference type="PROSITE" id="PS50011"/>
    </source>
</evidence>
<dbReference type="InterPro" id="IPR008271">
    <property type="entry name" value="Ser/Thr_kinase_AS"/>
</dbReference>
<accession>A0A5J9VS38</accession>
<comment type="subcellular location">
    <subcellularLocation>
        <location evidence="1">Membrane</location>
        <topology evidence="1">Single-pass membrane protein</topology>
    </subcellularLocation>
</comment>
<keyword evidence="4" id="KW-0808">Transferase</keyword>
<keyword evidence="14" id="KW-0325">Glycoprotein</keyword>
<reference evidence="22 23" key="1">
    <citation type="journal article" date="2019" name="Sci. Rep.">
        <title>A high-quality genome of Eragrostis curvula grass provides insights into Poaceae evolution and supports new strategies to enhance forage quality.</title>
        <authorList>
            <person name="Carballo J."/>
            <person name="Santos B.A.C.M."/>
            <person name="Zappacosta D."/>
            <person name="Garbus I."/>
            <person name="Selva J.P."/>
            <person name="Gallo C.A."/>
            <person name="Diaz A."/>
            <person name="Albertini E."/>
            <person name="Caccamo M."/>
            <person name="Echenique V."/>
        </authorList>
    </citation>
    <scope>NUCLEOTIDE SEQUENCE [LARGE SCALE GENOMIC DNA]</scope>
    <source>
        <strain evidence="23">cv. Victoria</strain>
        <tissue evidence="22">Leaf</tissue>
    </source>
</reference>
<dbReference type="InterPro" id="IPR038408">
    <property type="entry name" value="GNK2_sf"/>
</dbReference>
<evidence type="ECO:0000256" key="10">
    <source>
        <dbReference type="ARBA" id="ARBA00022840"/>
    </source>
</evidence>
<evidence type="ECO:0000256" key="13">
    <source>
        <dbReference type="ARBA" id="ARBA00023157"/>
    </source>
</evidence>
<evidence type="ECO:0000256" key="2">
    <source>
        <dbReference type="ARBA" id="ARBA00012513"/>
    </source>
</evidence>
<dbReference type="CDD" id="cd23509">
    <property type="entry name" value="Gnk2-like"/>
    <property type="match status" value="2"/>
</dbReference>
<feature type="signal peptide" evidence="19">
    <location>
        <begin position="1"/>
        <end position="17"/>
    </location>
</feature>
<dbReference type="PROSITE" id="PS00108">
    <property type="entry name" value="PROTEIN_KINASE_ST"/>
    <property type="match status" value="2"/>
</dbReference>
<dbReference type="PANTHER" id="PTHR27002">
    <property type="entry name" value="RECEPTOR-LIKE SERINE/THREONINE-PROTEIN KINASE SD1-8"/>
    <property type="match status" value="1"/>
</dbReference>
<evidence type="ECO:0000256" key="17">
    <source>
        <dbReference type="PROSITE-ProRule" id="PRU10141"/>
    </source>
</evidence>
<feature type="non-terminal residue" evidence="22">
    <location>
        <position position="1"/>
    </location>
</feature>
<dbReference type="Gene3D" id="3.30.200.20">
    <property type="entry name" value="Phosphorylase Kinase, domain 1"/>
    <property type="match status" value="2"/>
</dbReference>
<dbReference type="Pfam" id="PF01657">
    <property type="entry name" value="Stress-antifung"/>
    <property type="match status" value="2"/>
</dbReference>
<dbReference type="Pfam" id="PF07714">
    <property type="entry name" value="PK_Tyr_Ser-Thr"/>
    <property type="match status" value="2"/>
</dbReference>
<dbReference type="PANTHER" id="PTHR27002:SF892">
    <property type="entry name" value="OS07G0487300 PROTEIN"/>
    <property type="match status" value="1"/>
</dbReference>
<dbReference type="PROSITE" id="PS51473">
    <property type="entry name" value="GNK2"/>
    <property type="match status" value="2"/>
</dbReference>
<keyword evidence="3" id="KW-0723">Serine/threonine-protein kinase</keyword>
<dbReference type="EC" id="2.7.11.1" evidence="2"/>
<evidence type="ECO:0000313" key="22">
    <source>
        <dbReference type="EMBL" id="TVU38648.1"/>
    </source>
</evidence>
<evidence type="ECO:0000256" key="11">
    <source>
        <dbReference type="ARBA" id="ARBA00022989"/>
    </source>
</evidence>
<feature type="domain" description="Gnk2-homologous" evidence="21">
    <location>
        <begin position="17"/>
        <end position="126"/>
    </location>
</feature>
<keyword evidence="13" id="KW-1015">Disulfide bond</keyword>
<evidence type="ECO:0000256" key="7">
    <source>
        <dbReference type="ARBA" id="ARBA00022737"/>
    </source>
</evidence>
<name>A0A5J9VS38_9POAL</name>
<dbReference type="FunFam" id="3.30.200.20:FF:000217">
    <property type="entry name" value="probable LRR receptor-like serine/threonine-protein kinase At1g53430"/>
    <property type="match status" value="1"/>
</dbReference>
<dbReference type="InterPro" id="IPR002902">
    <property type="entry name" value="GNK2"/>
</dbReference>
<evidence type="ECO:0000256" key="16">
    <source>
        <dbReference type="ARBA" id="ARBA00048679"/>
    </source>
</evidence>
<dbReference type="InterPro" id="IPR011009">
    <property type="entry name" value="Kinase-like_dom_sf"/>
</dbReference>
<dbReference type="InterPro" id="IPR017441">
    <property type="entry name" value="Protein_kinase_ATP_BS"/>
</dbReference>
<dbReference type="SUPFAM" id="SSF56112">
    <property type="entry name" value="Protein kinase-like (PK-like)"/>
    <property type="match status" value="2"/>
</dbReference>
<dbReference type="Proteomes" id="UP000324897">
    <property type="component" value="Chromosome 4"/>
</dbReference>
<feature type="compositionally biased region" description="Basic residues" evidence="18">
    <location>
        <begin position="1012"/>
        <end position="1024"/>
    </location>
</feature>
<evidence type="ECO:0000256" key="4">
    <source>
        <dbReference type="ARBA" id="ARBA00022679"/>
    </source>
</evidence>
<evidence type="ECO:0000256" key="3">
    <source>
        <dbReference type="ARBA" id="ARBA00022527"/>
    </source>
</evidence>
<dbReference type="GO" id="GO:0005886">
    <property type="term" value="C:plasma membrane"/>
    <property type="evidence" value="ECO:0007669"/>
    <property type="project" value="TreeGrafter"/>
</dbReference>
<evidence type="ECO:0000256" key="19">
    <source>
        <dbReference type="SAM" id="SignalP"/>
    </source>
</evidence>
<evidence type="ECO:0000256" key="15">
    <source>
        <dbReference type="ARBA" id="ARBA00047899"/>
    </source>
</evidence>
<comment type="catalytic activity">
    <reaction evidence="15">
        <text>L-threonyl-[protein] + ATP = O-phospho-L-threonyl-[protein] + ADP + H(+)</text>
        <dbReference type="Rhea" id="RHEA:46608"/>
        <dbReference type="Rhea" id="RHEA-COMP:11060"/>
        <dbReference type="Rhea" id="RHEA-COMP:11605"/>
        <dbReference type="ChEBI" id="CHEBI:15378"/>
        <dbReference type="ChEBI" id="CHEBI:30013"/>
        <dbReference type="ChEBI" id="CHEBI:30616"/>
        <dbReference type="ChEBI" id="CHEBI:61977"/>
        <dbReference type="ChEBI" id="CHEBI:456216"/>
        <dbReference type="EC" id="2.7.11.1"/>
    </reaction>
</comment>
<protein>
    <recommendedName>
        <fullName evidence="2">non-specific serine/threonine protein kinase</fullName>
        <ecNumber evidence="2">2.7.11.1</ecNumber>
    </recommendedName>
</protein>
<feature type="domain" description="Gnk2-homologous" evidence="21">
    <location>
        <begin position="133"/>
        <end position="245"/>
    </location>
</feature>